<dbReference type="Pfam" id="PF03734">
    <property type="entry name" value="YkuD"/>
    <property type="match status" value="1"/>
</dbReference>
<evidence type="ECO:0000313" key="10">
    <source>
        <dbReference type="Proteomes" id="UP001595909"/>
    </source>
</evidence>
<dbReference type="Gene3D" id="2.40.440.10">
    <property type="entry name" value="L,D-transpeptidase catalytic domain-like"/>
    <property type="match status" value="1"/>
</dbReference>
<keyword evidence="7" id="KW-0732">Signal</keyword>
<evidence type="ECO:0000313" key="9">
    <source>
        <dbReference type="EMBL" id="MFC4831325.1"/>
    </source>
</evidence>
<protein>
    <submittedName>
        <fullName evidence="9">L,D-transpeptidase</fullName>
        <ecNumber evidence="9">2.3.2.-</ecNumber>
    </submittedName>
</protein>
<dbReference type="RefSeq" id="WP_274192310.1">
    <property type="nucleotide sequence ID" value="NZ_BAABHN010000004.1"/>
</dbReference>
<dbReference type="PANTHER" id="PTHR30582">
    <property type="entry name" value="L,D-TRANSPEPTIDASE"/>
    <property type="match status" value="1"/>
</dbReference>
<evidence type="ECO:0000256" key="5">
    <source>
        <dbReference type="ARBA" id="ARBA00023316"/>
    </source>
</evidence>
<feature type="active site" description="Proton donor/acceptor" evidence="6">
    <location>
        <position position="120"/>
    </location>
</feature>
<evidence type="ECO:0000256" key="3">
    <source>
        <dbReference type="ARBA" id="ARBA00022960"/>
    </source>
</evidence>
<keyword evidence="5 6" id="KW-0961">Cell wall biogenesis/degradation</keyword>
<keyword evidence="4 6" id="KW-0573">Peptidoglycan synthesis</keyword>
<keyword evidence="10" id="KW-1185">Reference proteome</keyword>
<dbReference type="PROSITE" id="PS52029">
    <property type="entry name" value="LD_TPASE"/>
    <property type="match status" value="1"/>
</dbReference>
<dbReference type="EMBL" id="JBHSIM010000004">
    <property type="protein sequence ID" value="MFC4831325.1"/>
    <property type="molecule type" value="Genomic_DNA"/>
</dbReference>
<dbReference type="InterPro" id="IPR005490">
    <property type="entry name" value="LD_TPept_cat_dom"/>
</dbReference>
<feature type="chain" id="PRO_5045810068" evidence="7">
    <location>
        <begin position="27"/>
        <end position="156"/>
    </location>
</feature>
<dbReference type="GO" id="GO:0016746">
    <property type="term" value="F:acyltransferase activity"/>
    <property type="evidence" value="ECO:0007669"/>
    <property type="project" value="UniProtKB-KW"/>
</dbReference>
<keyword evidence="3 6" id="KW-0133">Cell shape</keyword>
<evidence type="ECO:0000256" key="7">
    <source>
        <dbReference type="SAM" id="SignalP"/>
    </source>
</evidence>
<dbReference type="PANTHER" id="PTHR30582:SF2">
    <property type="entry name" value="L,D-TRANSPEPTIDASE YCIB-RELATED"/>
    <property type="match status" value="1"/>
</dbReference>
<gene>
    <name evidence="9" type="ORF">ACFPEL_02775</name>
</gene>
<feature type="active site" description="Nucleophile" evidence="6">
    <location>
        <position position="131"/>
    </location>
</feature>
<evidence type="ECO:0000256" key="6">
    <source>
        <dbReference type="PROSITE-ProRule" id="PRU01373"/>
    </source>
</evidence>
<keyword evidence="2 9" id="KW-0808">Transferase</keyword>
<dbReference type="InterPro" id="IPR038063">
    <property type="entry name" value="Transpep_catalytic_dom"/>
</dbReference>
<evidence type="ECO:0000256" key="1">
    <source>
        <dbReference type="ARBA" id="ARBA00004752"/>
    </source>
</evidence>
<feature type="domain" description="L,D-TPase catalytic" evidence="8">
    <location>
        <begin position="46"/>
        <end position="155"/>
    </location>
</feature>
<feature type="signal peptide" evidence="7">
    <location>
        <begin position="1"/>
        <end position="26"/>
    </location>
</feature>
<evidence type="ECO:0000256" key="2">
    <source>
        <dbReference type="ARBA" id="ARBA00022679"/>
    </source>
</evidence>
<dbReference type="InterPro" id="IPR050979">
    <property type="entry name" value="LD-transpeptidase"/>
</dbReference>
<organism evidence="9 10">
    <name type="scientific">Actinomycetospora chibensis</name>
    <dbReference type="NCBI Taxonomy" id="663606"/>
    <lineage>
        <taxon>Bacteria</taxon>
        <taxon>Bacillati</taxon>
        <taxon>Actinomycetota</taxon>
        <taxon>Actinomycetes</taxon>
        <taxon>Pseudonocardiales</taxon>
        <taxon>Pseudonocardiaceae</taxon>
        <taxon>Actinomycetospora</taxon>
    </lineage>
</organism>
<proteinExistence type="predicted"/>
<evidence type="ECO:0000256" key="4">
    <source>
        <dbReference type="ARBA" id="ARBA00022984"/>
    </source>
</evidence>
<keyword evidence="9" id="KW-0012">Acyltransferase</keyword>
<reference evidence="10" key="1">
    <citation type="journal article" date="2019" name="Int. J. Syst. Evol. Microbiol.">
        <title>The Global Catalogue of Microorganisms (GCM) 10K type strain sequencing project: providing services to taxonomists for standard genome sequencing and annotation.</title>
        <authorList>
            <consortium name="The Broad Institute Genomics Platform"/>
            <consortium name="The Broad Institute Genome Sequencing Center for Infectious Disease"/>
            <person name="Wu L."/>
            <person name="Ma J."/>
        </authorList>
    </citation>
    <scope>NUCLEOTIDE SEQUENCE [LARGE SCALE GENOMIC DNA]</scope>
    <source>
        <strain evidence="10">CCUG 50347</strain>
    </source>
</reference>
<dbReference type="CDD" id="cd16913">
    <property type="entry name" value="YkuD_like"/>
    <property type="match status" value="1"/>
</dbReference>
<dbReference type="EC" id="2.3.2.-" evidence="9"/>
<dbReference type="Proteomes" id="UP001595909">
    <property type="component" value="Unassembled WGS sequence"/>
</dbReference>
<comment type="pathway">
    <text evidence="1 6">Cell wall biogenesis; peptidoglycan biosynthesis.</text>
</comment>
<dbReference type="SUPFAM" id="SSF141523">
    <property type="entry name" value="L,D-transpeptidase catalytic domain-like"/>
    <property type="match status" value="1"/>
</dbReference>
<sequence>MPTGRIAVSAAAVGLGVLQLGGIASAAPAAGGGGGIDGTSCTDARIKACVDLSENRAWLLDGQGNVVRGPVVNSHGSEGHETPTGDFVIQRKERHHVSQEYEGAPMPYAVFFDNEGRAFHGGSTERQSAGCVRLGMEDAKQFFEHLNPNDRVQIVE</sequence>
<accession>A0ABV9RC28</accession>
<comment type="caution">
    <text evidence="9">The sequence shown here is derived from an EMBL/GenBank/DDBJ whole genome shotgun (WGS) entry which is preliminary data.</text>
</comment>
<evidence type="ECO:0000259" key="8">
    <source>
        <dbReference type="PROSITE" id="PS52029"/>
    </source>
</evidence>
<name>A0ABV9RC28_9PSEU</name>